<reference evidence="2" key="1">
    <citation type="submission" date="2023-05" db="EMBL/GenBank/DDBJ databases">
        <title>Limnohabitans sp. strain HM2-2 Genome sequencing and assembly.</title>
        <authorList>
            <person name="Jung Y."/>
        </authorList>
    </citation>
    <scope>NUCLEOTIDE SEQUENCE</scope>
    <source>
        <strain evidence="2">HM2-2</strain>
    </source>
</reference>
<evidence type="ECO:0000313" key="2">
    <source>
        <dbReference type="EMBL" id="MDI9233546.1"/>
    </source>
</evidence>
<dbReference type="InterPro" id="IPR036282">
    <property type="entry name" value="Glutathione-S-Trfase_C_sf"/>
</dbReference>
<dbReference type="InterPro" id="IPR004046">
    <property type="entry name" value="GST_C"/>
</dbReference>
<dbReference type="Gene3D" id="3.40.30.110">
    <property type="match status" value="2"/>
</dbReference>
<proteinExistence type="predicted"/>
<feature type="domain" description="GST N-terminal" evidence="1">
    <location>
        <begin position="2"/>
        <end position="81"/>
    </location>
</feature>
<dbReference type="PANTHER" id="PTHR43968:SF6">
    <property type="entry name" value="GLUTATHIONE S-TRANSFERASE OMEGA"/>
    <property type="match status" value="1"/>
</dbReference>
<dbReference type="InterPro" id="IPR050983">
    <property type="entry name" value="GST_Omega/HSP26"/>
</dbReference>
<protein>
    <submittedName>
        <fullName evidence="2">Glutathione S-transferase family protein</fullName>
    </submittedName>
</protein>
<gene>
    <name evidence="2" type="ORF">QLQ16_06825</name>
</gene>
<dbReference type="SUPFAM" id="SSF47616">
    <property type="entry name" value="GST C-terminal domain-like"/>
    <property type="match status" value="1"/>
</dbReference>
<evidence type="ECO:0000259" key="1">
    <source>
        <dbReference type="PROSITE" id="PS50404"/>
    </source>
</evidence>
<dbReference type="InterPro" id="IPR004045">
    <property type="entry name" value="Glutathione_S-Trfase_N"/>
</dbReference>
<comment type="caution">
    <text evidence="2">The sequence shown here is derived from an EMBL/GenBank/DDBJ whole genome shotgun (WGS) entry which is preliminary data.</text>
</comment>
<keyword evidence="3" id="KW-1185">Reference proteome</keyword>
<dbReference type="RefSeq" id="WP_283223947.1">
    <property type="nucleotide sequence ID" value="NZ_JASGBH010000004.1"/>
</dbReference>
<dbReference type="Pfam" id="PF13417">
    <property type="entry name" value="GST_N_3"/>
    <property type="match status" value="1"/>
</dbReference>
<evidence type="ECO:0000313" key="3">
    <source>
        <dbReference type="Proteomes" id="UP001431902"/>
    </source>
</evidence>
<accession>A0ABT6X600</accession>
<organism evidence="2 3">
    <name type="scientific">Limnohabitans lacus</name>
    <dbReference type="NCBI Taxonomy" id="3045173"/>
    <lineage>
        <taxon>Bacteria</taxon>
        <taxon>Pseudomonadati</taxon>
        <taxon>Pseudomonadota</taxon>
        <taxon>Betaproteobacteria</taxon>
        <taxon>Burkholderiales</taxon>
        <taxon>Comamonadaceae</taxon>
        <taxon>Limnohabitans</taxon>
    </lineage>
</organism>
<dbReference type="PROSITE" id="PS50404">
    <property type="entry name" value="GST_NTER"/>
    <property type="match status" value="1"/>
</dbReference>
<dbReference type="Proteomes" id="UP001431902">
    <property type="component" value="Unassembled WGS sequence"/>
</dbReference>
<name>A0ABT6X600_9BURK</name>
<dbReference type="SUPFAM" id="SSF52833">
    <property type="entry name" value="Thioredoxin-like"/>
    <property type="match status" value="1"/>
</dbReference>
<dbReference type="InterPro" id="IPR036249">
    <property type="entry name" value="Thioredoxin-like_sf"/>
</dbReference>
<dbReference type="EMBL" id="JASGBH010000004">
    <property type="protein sequence ID" value="MDI9233546.1"/>
    <property type="molecule type" value="Genomic_DNA"/>
</dbReference>
<dbReference type="CDD" id="cd00570">
    <property type="entry name" value="GST_N_family"/>
    <property type="match status" value="1"/>
</dbReference>
<dbReference type="Pfam" id="PF14497">
    <property type="entry name" value="GST_C_3"/>
    <property type="match status" value="1"/>
</dbReference>
<dbReference type="PANTHER" id="PTHR43968">
    <property type="match status" value="1"/>
</dbReference>
<sequence length="311" mass="33413">MADLILHHYPTSPFAEKVRLILGHKQLAWKSVFIPMIMPKPDVTALTGGYRRTPVLQIGADIYCDTALICEVLEGLAPEHTLFPPAVSGAARIVAQWADSALFTAAMAYNFQPAGVAQVFAGAPAENVQAFVADRAAMRGGAARMSSTDATTTYKSYLRRIASMLHGQDFLLGSQPCVADFATYHPIWFTQNITSAVAGVLDATPEVLAWLERMKAIGHGQSEKMSSAQALEMAQEATPAALTADVFQDDHGIALGGTVVIAADNFGLEPTEGELIAATRTRYTLRRTDERAGTVHVHFPRVGFTLKKAAA</sequence>